<proteinExistence type="predicted"/>
<evidence type="ECO:0000313" key="3">
    <source>
        <dbReference type="EMBL" id="RXK07436.1"/>
    </source>
</evidence>
<keyword evidence="1" id="KW-0808">Transferase</keyword>
<evidence type="ECO:0000256" key="1">
    <source>
        <dbReference type="ARBA" id="ARBA00022679"/>
    </source>
</evidence>
<gene>
    <name evidence="3" type="ORF">CRV07_02950</name>
</gene>
<dbReference type="InterPro" id="IPR001296">
    <property type="entry name" value="Glyco_trans_1"/>
</dbReference>
<name>A0A4Q1AX43_9BACT</name>
<comment type="caution">
    <text evidence="3">The sequence shown here is derived from an EMBL/GenBank/DDBJ whole genome shotgun (WGS) entry which is preliminary data.</text>
</comment>
<dbReference type="Gene3D" id="3.40.50.2000">
    <property type="entry name" value="Glycogen Phosphorylase B"/>
    <property type="match status" value="2"/>
</dbReference>
<dbReference type="RefSeq" id="WP_129086329.1">
    <property type="nucleotide sequence ID" value="NZ_CP053836.1"/>
</dbReference>
<organism evidence="3 4">
    <name type="scientific">Halarcobacter ebronensis</name>
    <dbReference type="NCBI Taxonomy" id="1462615"/>
    <lineage>
        <taxon>Bacteria</taxon>
        <taxon>Pseudomonadati</taxon>
        <taxon>Campylobacterota</taxon>
        <taxon>Epsilonproteobacteria</taxon>
        <taxon>Campylobacterales</taxon>
        <taxon>Arcobacteraceae</taxon>
        <taxon>Halarcobacter</taxon>
    </lineage>
</organism>
<reference evidence="3 4" key="1">
    <citation type="submission" date="2017-10" db="EMBL/GenBank/DDBJ databases">
        <title>Genomics of the genus Arcobacter.</title>
        <authorList>
            <person name="Perez-Cataluna A."/>
            <person name="Figueras M.J."/>
        </authorList>
    </citation>
    <scope>NUCLEOTIDE SEQUENCE [LARGE SCALE GENOMIC DNA]</scope>
    <source>
        <strain evidence="3 4">CECT 8441</strain>
    </source>
</reference>
<dbReference type="AlphaFoldDB" id="A0A4Q1AX43"/>
<dbReference type="PANTHER" id="PTHR46401:SF2">
    <property type="entry name" value="GLYCOSYLTRANSFERASE WBBK-RELATED"/>
    <property type="match status" value="1"/>
</dbReference>
<feature type="domain" description="Glycosyl transferase family 1" evidence="2">
    <location>
        <begin position="106"/>
        <end position="267"/>
    </location>
</feature>
<keyword evidence="4" id="KW-1185">Reference proteome</keyword>
<dbReference type="GO" id="GO:0016757">
    <property type="term" value="F:glycosyltransferase activity"/>
    <property type="evidence" value="ECO:0007669"/>
    <property type="project" value="InterPro"/>
</dbReference>
<accession>A0A4Q1AX43</accession>
<evidence type="ECO:0000259" key="2">
    <source>
        <dbReference type="Pfam" id="PF00534"/>
    </source>
</evidence>
<dbReference type="Pfam" id="PF00534">
    <property type="entry name" value="Glycos_transf_1"/>
    <property type="match status" value="1"/>
</dbReference>
<dbReference type="SUPFAM" id="SSF53756">
    <property type="entry name" value="UDP-Glycosyltransferase/glycogen phosphorylase"/>
    <property type="match status" value="1"/>
</dbReference>
<dbReference type="PANTHER" id="PTHR46401">
    <property type="entry name" value="GLYCOSYLTRANSFERASE WBBK-RELATED"/>
    <property type="match status" value="1"/>
</dbReference>
<dbReference type="Proteomes" id="UP000289758">
    <property type="component" value="Unassembled WGS sequence"/>
</dbReference>
<sequence>MSFTIDFRSNNLLIDELLKQESISKPKKSSFVDKLFVKKKEYAYIYFHTGTLDNEATEKIKNAKLVIVNSLLAQKEVLSKLNIEKEKVQVIYPAINMEYKKPKEVKEQFCNKHQIDSKKKIIFFTGKNLKSSGVIEFINITMQLTMPDIFMIIAGDSKQIYNLKFQLSKFNLEEKLLLLEDYSDTNELFLASDIFLLPTHNKSFATNVLKAMFCKCVVFTTANNAAKELIDVFSTMENPSDRSIQFKLEAILQNKEDMKLIKKQNRKVAKEYSLENQLQKFNALLETL</sequence>
<dbReference type="OrthoDB" id="433681at2"/>
<protein>
    <recommendedName>
        <fullName evidence="2">Glycosyl transferase family 1 domain-containing protein</fullName>
    </recommendedName>
</protein>
<dbReference type="EMBL" id="PDKK01000002">
    <property type="protein sequence ID" value="RXK07436.1"/>
    <property type="molecule type" value="Genomic_DNA"/>
</dbReference>
<evidence type="ECO:0000313" key="4">
    <source>
        <dbReference type="Proteomes" id="UP000289758"/>
    </source>
</evidence>
<dbReference type="CDD" id="cd03801">
    <property type="entry name" value="GT4_PimA-like"/>
    <property type="match status" value="1"/>
</dbReference>